<dbReference type="AlphaFoldDB" id="A0A0F9P4M2"/>
<evidence type="ECO:0008006" key="2">
    <source>
        <dbReference type="Google" id="ProtNLM"/>
    </source>
</evidence>
<gene>
    <name evidence="1" type="ORF">LCGC14_0946820</name>
</gene>
<dbReference type="SUPFAM" id="SSF54060">
    <property type="entry name" value="His-Me finger endonucleases"/>
    <property type="match status" value="1"/>
</dbReference>
<dbReference type="Gene3D" id="3.40.1800.10">
    <property type="entry name" value="His-Me finger endonucleases"/>
    <property type="match status" value="1"/>
</dbReference>
<comment type="caution">
    <text evidence="1">The sequence shown here is derived from an EMBL/GenBank/DDBJ whole genome shotgun (WGS) entry which is preliminary data.</text>
</comment>
<reference evidence="1" key="1">
    <citation type="journal article" date="2015" name="Nature">
        <title>Complex archaea that bridge the gap between prokaryotes and eukaryotes.</title>
        <authorList>
            <person name="Spang A."/>
            <person name="Saw J.H."/>
            <person name="Jorgensen S.L."/>
            <person name="Zaremba-Niedzwiedzka K."/>
            <person name="Martijn J."/>
            <person name="Lind A.E."/>
            <person name="van Eijk R."/>
            <person name="Schleper C."/>
            <person name="Guy L."/>
            <person name="Ettema T.J."/>
        </authorList>
    </citation>
    <scope>NUCLEOTIDE SEQUENCE</scope>
</reference>
<proteinExistence type="predicted"/>
<accession>A0A0F9P4M2</accession>
<sequence>MTKRTKQCGKCGQELPLEKFNKNKKTKDGLQQECRKCMNRRNREHYKKNRERLLLQKREYNRTEQAQKIRRDYRKKNRGRILQQVNGYYKTEHGQTVRLEYMYGVTLEQHRQMYIDQNGCCKLCNSSVPYDKIDTDHDHKTGKVRGLLCRACNIGIGQLGDTVEGVIRAVEYLRGTSDDN</sequence>
<protein>
    <recommendedName>
        <fullName evidence="2">Recombination endonuclease VII</fullName>
    </recommendedName>
</protein>
<name>A0A0F9P4M2_9ZZZZ</name>
<organism evidence="1">
    <name type="scientific">marine sediment metagenome</name>
    <dbReference type="NCBI Taxonomy" id="412755"/>
    <lineage>
        <taxon>unclassified sequences</taxon>
        <taxon>metagenomes</taxon>
        <taxon>ecological metagenomes</taxon>
    </lineage>
</organism>
<dbReference type="EMBL" id="LAZR01003345">
    <property type="protein sequence ID" value="KKN19347.1"/>
    <property type="molecule type" value="Genomic_DNA"/>
</dbReference>
<evidence type="ECO:0000313" key="1">
    <source>
        <dbReference type="EMBL" id="KKN19347.1"/>
    </source>
</evidence>
<dbReference type="InterPro" id="IPR004211">
    <property type="entry name" value="Endonuclease_7"/>
</dbReference>
<dbReference type="InterPro" id="IPR044925">
    <property type="entry name" value="His-Me_finger_sf"/>
</dbReference>
<dbReference type="InterPro" id="IPR038563">
    <property type="entry name" value="Endonuclease_7_sf"/>
</dbReference>
<dbReference type="Pfam" id="PF02945">
    <property type="entry name" value="Endonuclease_7"/>
    <property type="match status" value="1"/>
</dbReference>